<keyword evidence="2" id="KW-1185">Reference proteome</keyword>
<dbReference type="Proteomes" id="UP000615593">
    <property type="component" value="Unassembled WGS sequence"/>
</dbReference>
<evidence type="ECO:0000313" key="1">
    <source>
        <dbReference type="EMBL" id="GGZ53373.1"/>
    </source>
</evidence>
<name>A0ABQ3BQ20_9FLAO</name>
<dbReference type="EMBL" id="BMWY01000003">
    <property type="protein sequence ID" value="GGZ53373.1"/>
    <property type="molecule type" value="Genomic_DNA"/>
</dbReference>
<dbReference type="Pfam" id="PF20330">
    <property type="entry name" value="DUF6625"/>
    <property type="match status" value="1"/>
</dbReference>
<evidence type="ECO:0000313" key="2">
    <source>
        <dbReference type="Proteomes" id="UP000615593"/>
    </source>
</evidence>
<gene>
    <name evidence="1" type="ORF">GCM10008088_13820</name>
</gene>
<dbReference type="GeneID" id="94369048"/>
<organism evidence="1 2">
    <name type="scientific">Mesonia mobilis</name>
    <dbReference type="NCBI Taxonomy" id="369791"/>
    <lineage>
        <taxon>Bacteria</taxon>
        <taxon>Pseudomonadati</taxon>
        <taxon>Bacteroidota</taxon>
        <taxon>Flavobacteriia</taxon>
        <taxon>Flavobacteriales</taxon>
        <taxon>Flavobacteriaceae</taxon>
        <taxon>Mesonia</taxon>
    </lineage>
</organism>
<reference evidence="2" key="1">
    <citation type="journal article" date="2019" name="Int. J. Syst. Evol. Microbiol.">
        <title>The Global Catalogue of Microorganisms (GCM) 10K type strain sequencing project: providing services to taxonomists for standard genome sequencing and annotation.</title>
        <authorList>
            <consortium name="The Broad Institute Genomics Platform"/>
            <consortium name="The Broad Institute Genome Sequencing Center for Infectious Disease"/>
            <person name="Wu L."/>
            <person name="Ma J."/>
        </authorList>
    </citation>
    <scope>NUCLEOTIDE SEQUENCE [LARGE SCALE GENOMIC DNA]</scope>
    <source>
        <strain evidence="2">KCTC 12708</strain>
    </source>
</reference>
<dbReference type="InterPro" id="IPR046733">
    <property type="entry name" value="DUF6625"/>
</dbReference>
<accession>A0ABQ3BQ20</accession>
<proteinExistence type="predicted"/>
<protein>
    <submittedName>
        <fullName evidence="1">Uncharacterized protein</fullName>
    </submittedName>
</protein>
<dbReference type="RefSeq" id="WP_036243237.1">
    <property type="nucleotide sequence ID" value="NZ_BMWY01000003.1"/>
</dbReference>
<comment type="caution">
    <text evidence="1">The sequence shown here is derived from an EMBL/GenBank/DDBJ whole genome shotgun (WGS) entry which is preliminary data.</text>
</comment>
<sequence>MKSILLIIPYFGQWPLWFDAYLTSVKHNPTINWLCPTDCKIPEEYPENIKFLKTDIKRLNKHVNQVVGCNVPLTPRKFCDLKPAYADIFEEEIKAYDFWGFCDLDIIWGDIRQFMTPELLANYDIISSRKEAISGHFNLFKNTHVLNTLYRKIPNYKKLFEYPEFQWTDEQVLTRCLKEHPNFINLSLKIYWETILCNQERGRDSHQEYEYNKWKWENGKMICLKTNQNVMYLHFINWKRTMQYSEVLYRDQPDFFYISFNGMHYQLHSIIQRRKRDFINIFKGYNIQEKQRIRRLKLKSFLKKMKRKLKLN</sequence>